<accession>A0A9N9P568</accession>
<evidence type="ECO:0000256" key="1">
    <source>
        <dbReference type="SAM" id="MobiDB-lite"/>
    </source>
</evidence>
<dbReference type="AlphaFoldDB" id="A0A9N9P568"/>
<comment type="caution">
    <text evidence="2">The sequence shown here is derived from an EMBL/GenBank/DDBJ whole genome shotgun (WGS) entry which is preliminary data.</text>
</comment>
<dbReference type="OrthoDB" id="2433234at2759"/>
<reference evidence="2" key="1">
    <citation type="submission" date="2021-06" db="EMBL/GenBank/DDBJ databases">
        <authorList>
            <person name="Kallberg Y."/>
            <person name="Tangrot J."/>
            <person name="Rosling A."/>
        </authorList>
    </citation>
    <scope>NUCLEOTIDE SEQUENCE</scope>
    <source>
        <strain evidence="2">MA453B</strain>
    </source>
</reference>
<keyword evidence="3" id="KW-1185">Reference proteome</keyword>
<sequence length="277" mass="31634">MDVDERMSSHVSLHESYQSSSSGRVAISPDGLQIVTFDPDTSQILIYDIKDLKTPNTDFKFGEVNYNHKMNLSIAISDPIYGTSTARNDRLIALSKFYSDEDMNKNKKDMLENQDDEKGDFKGKTWIFLLRFQEKNKHSVSIEIDSSADIDNDVIATIVITNASGIFKRTLSYSDIGKAQKDSCWCNLTHSCASIEGFNFPKHFSNHLNKGEACINLLHTSIVKNHFFVHSYKNKHQIVEMYSLRTGNMEMIFKKHEPLYHQTTKGRIIYAISQNEA</sequence>
<evidence type="ECO:0000313" key="3">
    <source>
        <dbReference type="Proteomes" id="UP000789405"/>
    </source>
</evidence>
<dbReference type="Proteomes" id="UP000789405">
    <property type="component" value="Unassembled WGS sequence"/>
</dbReference>
<proteinExistence type="predicted"/>
<name>A0A9N9P568_9GLOM</name>
<feature type="region of interest" description="Disordered" evidence="1">
    <location>
        <begin position="1"/>
        <end position="24"/>
    </location>
</feature>
<dbReference type="EMBL" id="CAJVPY010025628">
    <property type="protein sequence ID" value="CAG8788520.1"/>
    <property type="molecule type" value="Genomic_DNA"/>
</dbReference>
<organism evidence="2 3">
    <name type="scientific">Dentiscutata erythropus</name>
    <dbReference type="NCBI Taxonomy" id="1348616"/>
    <lineage>
        <taxon>Eukaryota</taxon>
        <taxon>Fungi</taxon>
        <taxon>Fungi incertae sedis</taxon>
        <taxon>Mucoromycota</taxon>
        <taxon>Glomeromycotina</taxon>
        <taxon>Glomeromycetes</taxon>
        <taxon>Diversisporales</taxon>
        <taxon>Gigasporaceae</taxon>
        <taxon>Dentiscutata</taxon>
    </lineage>
</organism>
<feature type="non-terminal residue" evidence="2">
    <location>
        <position position="277"/>
    </location>
</feature>
<protein>
    <submittedName>
        <fullName evidence="2">27971_t:CDS:1</fullName>
    </submittedName>
</protein>
<evidence type="ECO:0000313" key="2">
    <source>
        <dbReference type="EMBL" id="CAG8788520.1"/>
    </source>
</evidence>
<feature type="compositionally biased region" description="Polar residues" evidence="1">
    <location>
        <begin position="9"/>
        <end position="23"/>
    </location>
</feature>
<gene>
    <name evidence="2" type="ORF">DERYTH_LOCUS20923</name>
</gene>